<evidence type="ECO:0000313" key="2">
    <source>
        <dbReference type="Proteomes" id="UP001281761"/>
    </source>
</evidence>
<organism evidence="1 2">
    <name type="scientific">Blattamonas nauphoetae</name>
    <dbReference type="NCBI Taxonomy" id="2049346"/>
    <lineage>
        <taxon>Eukaryota</taxon>
        <taxon>Metamonada</taxon>
        <taxon>Preaxostyla</taxon>
        <taxon>Oxymonadida</taxon>
        <taxon>Blattamonas</taxon>
    </lineage>
</organism>
<evidence type="ECO:0000313" key="1">
    <source>
        <dbReference type="EMBL" id="KAK2944697.1"/>
    </source>
</evidence>
<accession>A0ABQ9X199</accession>
<protein>
    <recommendedName>
        <fullName evidence="3">Right handed beta helix domain-containing protein</fullName>
    </recommendedName>
</protein>
<name>A0ABQ9X199_9EUKA</name>
<comment type="caution">
    <text evidence="1">The sequence shown here is derived from an EMBL/GenBank/DDBJ whole genome shotgun (WGS) entry which is preliminary data.</text>
</comment>
<proteinExistence type="predicted"/>
<keyword evidence="2" id="KW-1185">Reference proteome</keyword>
<dbReference type="EMBL" id="JARBJD010000288">
    <property type="protein sequence ID" value="KAK2944697.1"/>
    <property type="molecule type" value="Genomic_DNA"/>
</dbReference>
<dbReference type="PROSITE" id="PS51257">
    <property type="entry name" value="PROKAR_LIPOPROTEIN"/>
    <property type="match status" value="1"/>
</dbReference>
<reference evidence="1 2" key="1">
    <citation type="journal article" date="2022" name="bioRxiv">
        <title>Genomics of Preaxostyla Flagellates Illuminates Evolutionary Transitions and the Path Towards Mitochondrial Loss.</title>
        <authorList>
            <person name="Novak L.V.F."/>
            <person name="Treitli S.C."/>
            <person name="Pyrih J."/>
            <person name="Halakuc P."/>
            <person name="Pipaliya S.V."/>
            <person name="Vacek V."/>
            <person name="Brzon O."/>
            <person name="Soukal P."/>
            <person name="Eme L."/>
            <person name="Dacks J.B."/>
            <person name="Karnkowska A."/>
            <person name="Elias M."/>
            <person name="Hampl V."/>
        </authorList>
    </citation>
    <scope>NUCLEOTIDE SEQUENCE [LARGE SCALE GENOMIC DNA]</scope>
    <source>
        <strain evidence="1">NAU3</strain>
        <tissue evidence="1">Gut</tissue>
    </source>
</reference>
<dbReference type="Proteomes" id="UP001281761">
    <property type="component" value="Unassembled WGS sequence"/>
</dbReference>
<evidence type="ECO:0008006" key="3">
    <source>
        <dbReference type="Google" id="ProtNLM"/>
    </source>
</evidence>
<sequence length="467" mass="50927">MKPLFTTIRQASDSIGSLFTLTTGHTLTVTGCKLFLDCQQTDPMITLDSSSAVTLRLVSVSSDGREMSRPFIQSMGSVSFQDTAFVNMAFTGASCIQCIAGSFSFKFYRKDSVRCVADLTTDLDGAFLNAQNTEISTLDAGPFLNCRARNGGAVFLRNCNVTSLTCAFVGCSAIQNGGGLWMECDDPDRTQISLSANFVNCSAEFGGGLFFQAKTPFSLQLETGYAIVFWPQPFALFSNCSAKKGAGFFLDGVCSDQCELVFNRFAGSNGDCFCEGSDIYIAKSFAESLPSLPSVLSTLKTTGWSLSSQSLSTGTRHVHIEDDLEQSFNLEPRQFVASRSNMKSNASYPIQKNAECSDISSVFEFFHQKNDNGSFVQIPILVKNELYFFETAFVEQQSALLTRFDKTSDPRAATTFRKGYDADSRDSVLLLVGNDGLISVFDLKFVWKAEIGLCEVVSPTAEVTIET</sequence>
<gene>
    <name evidence="1" type="ORF">BLNAU_20390</name>
</gene>